<dbReference type="EMBL" id="JADRCQ010000001">
    <property type="protein sequence ID" value="MBK5072191.1"/>
    <property type="molecule type" value="Genomic_DNA"/>
</dbReference>
<comment type="caution">
    <text evidence="2">The sequence shown here is derived from an EMBL/GenBank/DDBJ whole genome shotgun (WGS) entry which is preliminary data.</text>
</comment>
<proteinExistence type="predicted"/>
<organism evidence="2 3">
    <name type="scientific">Limnobaculum xujianqingii</name>
    <dbReference type="NCBI Taxonomy" id="2738837"/>
    <lineage>
        <taxon>Bacteria</taxon>
        <taxon>Pseudomonadati</taxon>
        <taxon>Pseudomonadota</taxon>
        <taxon>Gammaproteobacteria</taxon>
        <taxon>Enterobacterales</taxon>
        <taxon>Budviciaceae</taxon>
        <taxon>Limnobaculum</taxon>
    </lineage>
</organism>
<dbReference type="AlphaFoldDB" id="A0A9D7AGD3"/>
<dbReference type="GO" id="GO:0003677">
    <property type="term" value="F:DNA binding"/>
    <property type="evidence" value="ECO:0007669"/>
    <property type="project" value="UniProtKB-KW"/>
</dbReference>
<gene>
    <name evidence="2" type="ORF">I2492_04070</name>
    <name evidence="1" type="ORF">I2493_04070</name>
</gene>
<dbReference type="Proteomes" id="UP001296969">
    <property type="component" value="Unassembled WGS sequence"/>
</dbReference>
<protein>
    <submittedName>
        <fullName evidence="2">DNA-binding protein</fullName>
    </submittedName>
</protein>
<sequence>MINDLMSKEEVFSRIGKKETALWRLRKHHGFPEPVLSHPARFSRAAVEKWIAEGGINRAV</sequence>
<keyword evidence="4" id="KW-1185">Reference proteome</keyword>
<evidence type="ECO:0000313" key="1">
    <source>
        <dbReference type="EMBL" id="MBK5072191.1"/>
    </source>
</evidence>
<evidence type="ECO:0000313" key="4">
    <source>
        <dbReference type="Proteomes" id="UP001296969"/>
    </source>
</evidence>
<dbReference type="EMBL" id="JADRCP010000001">
    <property type="protein sequence ID" value="MBK5175500.1"/>
    <property type="molecule type" value="Genomic_DNA"/>
</dbReference>
<name>A0A9D7AGD3_9GAMM</name>
<evidence type="ECO:0000313" key="2">
    <source>
        <dbReference type="EMBL" id="MBK5175500.1"/>
    </source>
</evidence>
<dbReference type="Proteomes" id="UP000807542">
    <property type="component" value="Unassembled WGS sequence"/>
</dbReference>
<dbReference type="RefSeq" id="WP_228397358.1">
    <property type="nucleotide sequence ID" value="NZ_JADRCP010000001.1"/>
</dbReference>
<accession>A0A9D7AGD3</accession>
<keyword evidence="2" id="KW-0238">DNA-binding</keyword>
<reference evidence="2 4" key="1">
    <citation type="submission" date="2020-11" db="EMBL/GenBank/DDBJ databases">
        <title>Insectihabitans protaetiae gen. nov. sp. nov. and Insectihabitans allomyrinae sp. nov., isolated from larvae of Protaetia brevitarsis seulensis and Allomyrina dichotoma, respectively.</title>
        <authorList>
            <person name="Lee S.D."/>
            <person name="Byeon Y.-S."/>
            <person name="Kim S.-M."/>
            <person name="Yang H.L."/>
            <person name="Kim I.S."/>
        </authorList>
    </citation>
    <scope>NUCLEOTIDE SEQUENCE</scope>
    <source>
        <strain evidence="2">CWB-B4</strain>
        <strain evidence="1 4">CWB-B43</strain>
    </source>
</reference>
<evidence type="ECO:0000313" key="3">
    <source>
        <dbReference type="Proteomes" id="UP000807542"/>
    </source>
</evidence>